<dbReference type="EMBL" id="AZAC01000005">
    <property type="protein sequence ID" value="KIX15032.1"/>
    <property type="molecule type" value="Genomic_DNA"/>
</dbReference>
<proteinExistence type="predicted"/>
<organism evidence="1 2">
    <name type="scientific">Dethiosulfatarculus sandiegensis</name>
    <dbReference type="NCBI Taxonomy" id="1429043"/>
    <lineage>
        <taxon>Bacteria</taxon>
        <taxon>Pseudomonadati</taxon>
        <taxon>Thermodesulfobacteriota</taxon>
        <taxon>Desulfarculia</taxon>
        <taxon>Desulfarculales</taxon>
        <taxon>Desulfarculaceae</taxon>
        <taxon>Dethiosulfatarculus</taxon>
    </lineage>
</organism>
<evidence type="ECO:0000313" key="2">
    <source>
        <dbReference type="Proteomes" id="UP000032233"/>
    </source>
</evidence>
<accession>A0A0D2GJX1</accession>
<dbReference type="InParanoid" id="A0A0D2GJX1"/>
<dbReference type="AlphaFoldDB" id="A0A0D2GJX1"/>
<protein>
    <submittedName>
        <fullName evidence="1">Uncharacterized protein</fullName>
    </submittedName>
</protein>
<gene>
    <name evidence="1" type="ORF">X474_05710</name>
</gene>
<sequence length="170" mass="18632">MIYGDLIAVEFAVLDALAADQQLKAWGIEPESLPGLSKHDELARLFRRHPAAGLYTPRGTFERSQDGNIQYECGRILILAAGANYRSPSAPRAGGPKLPGANHIISRCAQIITATWPEPTGNIADIKPKNWSLVWCNRQIAVCVLEIETKLARPLPPSPQEIKTYGASYE</sequence>
<dbReference type="STRING" id="1429043.X474_05710"/>
<dbReference type="RefSeq" id="WP_044347261.1">
    <property type="nucleotide sequence ID" value="NZ_AZAC01000005.1"/>
</dbReference>
<name>A0A0D2GJX1_9BACT</name>
<comment type="caution">
    <text evidence="1">The sequence shown here is derived from an EMBL/GenBank/DDBJ whole genome shotgun (WGS) entry which is preliminary data.</text>
</comment>
<evidence type="ECO:0000313" key="1">
    <source>
        <dbReference type="EMBL" id="KIX15032.1"/>
    </source>
</evidence>
<reference evidence="1 2" key="1">
    <citation type="submission" date="2013-11" db="EMBL/GenBank/DDBJ databases">
        <title>Metagenomic analysis of a methanogenic consortium involved in long chain n-alkane degradation.</title>
        <authorList>
            <person name="Davidova I.A."/>
            <person name="Callaghan A.V."/>
            <person name="Wawrik B."/>
            <person name="Pruitt S."/>
            <person name="Marks C."/>
            <person name="Duncan K.E."/>
            <person name="Suflita J.M."/>
        </authorList>
    </citation>
    <scope>NUCLEOTIDE SEQUENCE [LARGE SCALE GENOMIC DNA]</scope>
    <source>
        <strain evidence="1 2">SPR</strain>
    </source>
</reference>
<keyword evidence="2" id="KW-1185">Reference proteome</keyword>
<dbReference type="Proteomes" id="UP000032233">
    <property type="component" value="Unassembled WGS sequence"/>
</dbReference>